<name>A0A4Y2MPC0_ARAVE</name>
<gene>
    <name evidence="1" type="ORF">AVEN_155420_1</name>
</gene>
<dbReference type="Proteomes" id="UP000499080">
    <property type="component" value="Unassembled WGS sequence"/>
</dbReference>
<dbReference type="AlphaFoldDB" id="A0A4Y2MPC0"/>
<evidence type="ECO:0000313" key="2">
    <source>
        <dbReference type="Proteomes" id="UP000499080"/>
    </source>
</evidence>
<evidence type="ECO:0000313" key="1">
    <source>
        <dbReference type="EMBL" id="GBN28392.1"/>
    </source>
</evidence>
<reference evidence="1 2" key="1">
    <citation type="journal article" date="2019" name="Sci. Rep.">
        <title>Orb-weaving spider Araneus ventricosus genome elucidates the spidroin gene catalogue.</title>
        <authorList>
            <person name="Kono N."/>
            <person name="Nakamura H."/>
            <person name="Ohtoshi R."/>
            <person name="Moran D.A.P."/>
            <person name="Shinohara A."/>
            <person name="Yoshida Y."/>
            <person name="Fujiwara M."/>
            <person name="Mori M."/>
            <person name="Tomita M."/>
            <person name="Arakawa K."/>
        </authorList>
    </citation>
    <scope>NUCLEOTIDE SEQUENCE [LARGE SCALE GENOMIC DNA]</scope>
</reference>
<comment type="caution">
    <text evidence="1">The sequence shown here is derived from an EMBL/GenBank/DDBJ whole genome shotgun (WGS) entry which is preliminary data.</text>
</comment>
<dbReference type="EMBL" id="BGPR01007635">
    <property type="protein sequence ID" value="GBN28392.1"/>
    <property type="molecule type" value="Genomic_DNA"/>
</dbReference>
<organism evidence="1 2">
    <name type="scientific">Araneus ventricosus</name>
    <name type="common">Orbweaver spider</name>
    <name type="synonym">Epeira ventricosa</name>
    <dbReference type="NCBI Taxonomy" id="182803"/>
    <lineage>
        <taxon>Eukaryota</taxon>
        <taxon>Metazoa</taxon>
        <taxon>Ecdysozoa</taxon>
        <taxon>Arthropoda</taxon>
        <taxon>Chelicerata</taxon>
        <taxon>Arachnida</taxon>
        <taxon>Araneae</taxon>
        <taxon>Araneomorphae</taxon>
        <taxon>Entelegynae</taxon>
        <taxon>Araneoidea</taxon>
        <taxon>Araneidae</taxon>
        <taxon>Araneus</taxon>
    </lineage>
</organism>
<keyword evidence="2" id="KW-1185">Reference proteome</keyword>
<accession>A0A4Y2MPC0</accession>
<proteinExistence type="predicted"/>
<sequence>MHTLENNTGNPIKTNYSFPNVKRKMNLISIRIGHSIVHLCLSGADSDSCKETADMGCGHQHMKLLAQQILEKRLDIIAYSSITTDRMTRDLLSN</sequence>
<protein>
    <submittedName>
        <fullName evidence="1">Uncharacterized protein</fullName>
    </submittedName>
</protein>